<reference evidence="3 4" key="1">
    <citation type="submission" date="2016-07" db="EMBL/GenBank/DDBJ databases">
        <title>Caryophanon tenue genome sequencing.</title>
        <authorList>
            <person name="Verma A."/>
            <person name="Pal Y."/>
            <person name="Krishnamurthi S."/>
        </authorList>
    </citation>
    <scope>NUCLEOTIDE SEQUENCE [LARGE SCALE GENOMIC DNA]</scope>
    <source>
        <strain evidence="3 4">DSM 14152</strain>
    </source>
</reference>
<evidence type="ECO:0000313" key="3">
    <source>
        <dbReference type="EMBL" id="OCS87416.1"/>
    </source>
</evidence>
<name>A0A1C0YJR1_9BACL</name>
<dbReference type="AlphaFoldDB" id="A0A1C0YJR1"/>
<dbReference type="SUPFAM" id="SSF54427">
    <property type="entry name" value="NTF2-like"/>
    <property type="match status" value="1"/>
</dbReference>
<dbReference type="EMBL" id="MASJ01000003">
    <property type="protein sequence ID" value="OCS87416.1"/>
    <property type="molecule type" value="Genomic_DNA"/>
</dbReference>
<protein>
    <recommendedName>
        <fullName evidence="2">DUF4440 domain-containing protein</fullName>
    </recommendedName>
</protein>
<feature type="chain" id="PRO_5038901547" description="DUF4440 domain-containing protein" evidence="1">
    <location>
        <begin position="19"/>
        <end position="180"/>
    </location>
</feature>
<dbReference type="RefSeq" id="WP_066542891.1">
    <property type="nucleotide sequence ID" value="NZ_MASJ01000003.1"/>
</dbReference>
<dbReference type="InterPro" id="IPR027843">
    <property type="entry name" value="DUF4440"/>
</dbReference>
<dbReference type="Gene3D" id="3.10.450.50">
    <property type="match status" value="1"/>
</dbReference>
<dbReference type="PROSITE" id="PS51257">
    <property type="entry name" value="PROKAR_LIPOPROTEIN"/>
    <property type="match status" value="1"/>
</dbReference>
<evidence type="ECO:0000259" key="2">
    <source>
        <dbReference type="Pfam" id="PF14534"/>
    </source>
</evidence>
<dbReference type="Proteomes" id="UP000093199">
    <property type="component" value="Unassembled WGS sequence"/>
</dbReference>
<evidence type="ECO:0000313" key="4">
    <source>
        <dbReference type="Proteomes" id="UP000093199"/>
    </source>
</evidence>
<proteinExistence type="predicted"/>
<comment type="caution">
    <text evidence="3">The sequence shown here is derived from an EMBL/GenBank/DDBJ whole genome shotgun (WGS) entry which is preliminary data.</text>
</comment>
<keyword evidence="4" id="KW-1185">Reference proteome</keyword>
<organism evidence="3 4">
    <name type="scientific">Caryophanon tenue</name>
    <dbReference type="NCBI Taxonomy" id="33978"/>
    <lineage>
        <taxon>Bacteria</taxon>
        <taxon>Bacillati</taxon>
        <taxon>Bacillota</taxon>
        <taxon>Bacilli</taxon>
        <taxon>Bacillales</taxon>
        <taxon>Caryophanaceae</taxon>
        <taxon>Caryophanon</taxon>
    </lineage>
</organism>
<feature type="signal peptide" evidence="1">
    <location>
        <begin position="1"/>
        <end position="18"/>
    </location>
</feature>
<dbReference type="Pfam" id="PF14534">
    <property type="entry name" value="DUF4440"/>
    <property type="match status" value="1"/>
</dbReference>
<accession>A0A1C0YJR1</accession>
<keyword evidence="1" id="KW-0732">Signal</keyword>
<dbReference type="STRING" id="33978.A6M13_08850"/>
<evidence type="ECO:0000256" key="1">
    <source>
        <dbReference type="SAM" id="SignalP"/>
    </source>
</evidence>
<dbReference type="InterPro" id="IPR032710">
    <property type="entry name" value="NTF2-like_dom_sf"/>
</dbReference>
<dbReference type="OrthoDB" id="2839093at2"/>
<feature type="domain" description="DUF4440" evidence="2">
    <location>
        <begin position="62"/>
        <end position="163"/>
    </location>
</feature>
<gene>
    <name evidence="3" type="ORF">A6M13_08850</name>
</gene>
<sequence length="180" mass="19933">MKRWVFLVVCTLFLGACGAEEQAATQQPDEILNEKTISYELAGDTVTEADEVPTKEKTALIDAFNEYINAFNAADLERYMATISKNPEGFDYEEDRQAAAEVFASYKVVREAQDITVIEYDGHTAQVFANLIIDMEDNASGTELSSSGRQVTVFANEEDGWKVTSVYFIGNEAQQVGDAQ</sequence>